<gene>
    <name evidence="2" type="ORF">CEPIT_LOCUS6144</name>
</gene>
<dbReference type="InterPro" id="IPR050796">
    <property type="entry name" value="SCF_F-box_component"/>
</dbReference>
<protein>
    <recommendedName>
        <fullName evidence="1">F-box domain-containing protein</fullName>
    </recommendedName>
</protein>
<accession>A0AAV0CKA3</accession>
<keyword evidence="3" id="KW-1185">Reference proteome</keyword>
<dbReference type="SMART" id="SM00256">
    <property type="entry name" value="FBOX"/>
    <property type="match status" value="1"/>
</dbReference>
<dbReference type="Proteomes" id="UP001152523">
    <property type="component" value="Unassembled WGS sequence"/>
</dbReference>
<reference evidence="2" key="1">
    <citation type="submission" date="2022-07" db="EMBL/GenBank/DDBJ databases">
        <authorList>
            <person name="Macas J."/>
            <person name="Novak P."/>
            <person name="Neumann P."/>
        </authorList>
    </citation>
    <scope>NUCLEOTIDE SEQUENCE</scope>
</reference>
<dbReference type="PANTHER" id="PTHR31672:SF9">
    <property type="entry name" value="F-BOX DOMAIN-CONTAINING PROTEIN"/>
    <property type="match status" value="1"/>
</dbReference>
<evidence type="ECO:0000313" key="2">
    <source>
        <dbReference type="EMBL" id="CAH9077342.1"/>
    </source>
</evidence>
<dbReference type="CDD" id="cd22157">
    <property type="entry name" value="F-box_AtFBW1-like"/>
    <property type="match status" value="1"/>
</dbReference>
<proteinExistence type="predicted"/>
<feature type="domain" description="F-box" evidence="1">
    <location>
        <begin position="1"/>
        <end position="41"/>
    </location>
</feature>
<dbReference type="PROSITE" id="PS50181">
    <property type="entry name" value="FBOX"/>
    <property type="match status" value="1"/>
</dbReference>
<dbReference type="Pfam" id="PF00646">
    <property type="entry name" value="F-box"/>
    <property type="match status" value="1"/>
</dbReference>
<comment type="caution">
    <text evidence="2">The sequence shown here is derived from an EMBL/GenBank/DDBJ whole genome shotgun (WGS) entry which is preliminary data.</text>
</comment>
<dbReference type="InterPro" id="IPR001810">
    <property type="entry name" value="F-box_dom"/>
</dbReference>
<dbReference type="EMBL" id="CAMAPF010000031">
    <property type="protein sequence ID" value="CAH9077342.1"/>
    <property type="molecule type" value="Genomic_DNA"/>
</dbReference>
<evidence type="ECO:0000259" key="1">
    <source>
        <dbReference type="PROSITE" id="PS50181"/>
    </source>
</evidence>
<evidence type="ECO:0000313" key="3">
    <source>
        <dbReference type="Proteomes" id="UP001152523"/>
    </source>
</evidence>
<dbReference type="AlphaFoldDB" id="A0AAV0CKA3"/>
<dbReference type="SUPFAM" id="SSF81383">
    <property type="entry name" value="F-box domain"/>
    <property type="match status" value="1"/>
</dbReference>
<dbReference type="Pfam" id="PF24750">
    <property type="entry name" value="b-prop_At3g26010-like"/>
    <property type="match status" value="1"/>
</dbReference>
<organism evidence="2 3">
    <name type="scientific">Cuscuta epithymum</name>
    <dbReference type="NCBI Taxonomy" id="186058"/>
    <lineage>
        <taxon>Eukaryota</taxon>
        <taxon>Viridiplantae</taxon>
        <taxon>Streptophyta</taxon>
        <taxon>Embryophyta</taxon>
        <taxon>Tracheophyta</taxon>
        <taxon>Spermatophyta</taxon>
        <taxon>Magnoliopsida</taxon>
        <taxon>eudicotyledons</taxon>
        <taxon>Gunneridae</taxon>
        <taxon>Pentapetalae</taxon>
        <taxon>asterids</taxon>
        <taxon>lamiids</taxon>
        <taxon>Solanales</taxon>
        <taxon>Convolvulaceae</taxon>
        <taxon>Cuscuteae</taxon>
        <taxon>Cuscuta</taxon>
        <taxon>Cuscuta subgen. Cuscuta</taxon>
    </lineage>
</organism>
<name>A0AAV0CKA3_9ASTE</name>
<dbReference type="PANTHER" id="PTHR31672">
    <property type="entry name" value="BNACNNG10540D PROTEIN"/>
    <property type="match status" value="1"/>
</dbReference>
<sequence>MNDQIIAEILVRLPPKSVYRFRAVSKSWNKLILQPYFIKKYDSRQRRPDGVGLLSLFGEFYCPCNFSHSKNRKKSVEYHSLDLEVSGMFLEPVKFINSSNGLILCSQGGWYEEGYLVLNPVTKRSVSLPPLPPSSSPALHSSIGLMCIENKSQLSAKYIVVQTGYHVLSGSEKGTLMTVTYSSETGVWVEAKLRVITDVADAAEVAKEDIYLSMFRVPPLVMNGVFHWYDYWTNIGTLTLALYRPDSEAAVLDFRSYDGFGNNNPLYGSSALTRSSIDNGDVLWFALVISETMRVFMLPKGNEQWVLVHTISVESLWQNDTALVTSSGMRSGGKIFLNGLVQVNDKKTPVALIRRKETGRVFLYDMGTKAVQSLPYQGRPVRTEWGDIVHGPEFLAHYPYLQPSSLSTFAL</sequence>
<dbReference type="InterPro" id="IPR036047">
    <property type="entry name" value="F-box-like_dom_sf"/>
</dbReference>
<dbReference type="InterPro" id="IPR056592">
    <property type="entry name" value="Beta-prop_At3g26010-like"/>
</dbReference>